<dbReference type="GO" id="GO:0016787">
    <property type="term" value="F:hydrolase activity"/>
    <property type="evidence" value="ECO:0007669"/>
    <property type="project" value="UniProtKB-KW"/>
</dbReference>
<protein>
    <submittedName>
        <fullName evidence="2">Dienelactone hydrolase family protein</fullName>
    </submittedName>
</protein>
<gene>
    <name evidence="2" type="ORF">K9S39_01345</name>
</gene>
<proteinExistence type="predicted"/>
<dbReference type="Pfam" id="PF01738">
    <property type="entry name" value="DLH"/>
    <property type="match status" value="1"/>
</dbReference>
<dbReference type="EMBL" id="CP086322">
    <property type="protein sequence ID" value="UQA90713.1"/>
    <property type="molecule type" value="Genomic_DNA"/>
</dbReference>
<dbReference type="RefSeq" id="WP_248861476.1">
    <property type="nucleotide sequence ID" value="NZ_CP086322.1"/>
</dbReference>
<keyword evidence="2" id="KW-0378">Hydrolase</keyword>
<organism evidence="2 3">
    <name type="scientific">Streptomyces halobius</name>
    <dbReference type="NCBI Taxonomy" id="2879846"/>
    <lineage>
        <taxon>Bacteria</taxon>
        <taxon>Bacillati</taxon>
        <taxon>Actinomycetota</taxon>
        <taxon>Actinomycetes</taxon>
        <taxon>Kitasatosporales</taxon>
        <taxon>Streptomycetaceae</taxon>
        <taxon>Streptomyces</taxon>
    </lineage>
</organism>
<dbReference type="Proteomes" id="UP000830115">
    <property type="component" value="Chromosome"/>
</dbReference>
<sequence>MADHDLSGFNRSTFTHNGATRRILRRGTGPAVIVMAEIPGITPKVLEFAERVAAIGCTAVLPVLFGTPGRDPNPEAHGRLKSRAYIASAMWNVCVSREFTVLATGKTSPVVTWLRALAADEHERCGGPGVGAVGMCLTGGFALAMAADERLLAPVLSQPSLPLPLTRRRSAGFDISAEDLAAVRGRCAREGLQVMGLRFRGDRLVPRDRFAFLRRALGDAFTAVELDDSTANPDALMPPHSVLTEHLIDEPGQPTRAALDDVLDLFRTRLLEQARGTAAETPSAPEEA</sequence>
<reference evidence="2" key="1">
    <citation type="submission" date="2021-10" db="EMBL/GenBank/DDBJ databases">
        <title>Streptomyces nigrumlapis sp.nov.,an antimicrobial producing actinobacterium isolated from Black Gobi rocks.</title>
        <authorList>
            <person name="Wen Y."/>
            <person name="Zhang W."/>
            <person name="Liu X.G."/>
        </authorList>
    </citation>
    <scope>NUCLEOTIDE SEQUENCE</scope>
    <source>
        <strain evidence="2">ST13-2-2</strain>
    </source>
</reference>
<accession>A0ABY4LZ18</accession>
<evidence type="ECO:0000259" key="1">
    <source>
        <dbReference type="Pfam" id="PF01738"/>
    </source>
</evidence>
<dbReference type="SUPFAM" id="SSF53474">
    <property type="entry name" value="alpha/beta-Hydrolases"/>
    <property type="match status" value="1"/>
</dbReference>
<keyword evidence="3" id="KW-1185">Reference proteome</keyword>
<evidence type="ECO:0000313" key="2">
    <source>
        <dbReference type="EMBL" id="UQA90713.1"/>
    </source>
</evidence>
<dbReference type="Gene3D" id="3.40.50.1820">
    <property type="entry name" value="alpha/beta hydrolase"/>
    <property type="match status" value="1"/>
</dbReference>
<feature type="domain" description="Dienelactone hydrolase" evidence="1">
    <location>
        <begin position="29"/>
        <end position="151"/>
    </location>
</feature>
<dbReference type="InterPro" id="IPR029058">
    <property type="entry name" value="AB_hydrolase_fold"/>
</dbReference>
<dbReference type="InterPro" id="IPR002925">
    <property type="entry name" value="Dienelactn_hydro"/>
</dbReference>
<name>A0ABY4LZ18_9ACTN</name>
<evidence type="ECO:0000313" key="3">
    <source>
        <dbReference type="Proteomes" id="UP000830115"/>
    </source>
</evidence>